<name>A3U913_CROAH</name>
<dbReference type="EMBL" id="CP002046">
    <property type="protein sequence ID" value="EAP86299.1"/>
    <property type="molecule type" value="Genomic_DNA"/>
</dbReference>
<sequence>MELQNIEILTQKYLEGETSLKEEDQLRHYYLSDNVAPHLESYKPLFNYFAKAKKEQFTVATNTPQTSKPLFKPWMAIAASVVLIATAIWYNNGIQQNSNDLGTYEDPEIALQKTKAILNLVSAYMNEGNDELVYLKEIETTKNKLITDNNK</sequence>
<dbReference type="AlphaFoldDB" id="A3U913"/>
<reference evidence="1 2" key="1">
    <citation type="journal article" date="2010" name="J. Bacteriol.">
        <title>The complete genome sequence of Croceibacter atlanticus HTCC2559T.</title>
        <authorList>
            <person name="Oh H.M."/>
            <person name="Kang I."/>
            <person name="Ferriera S."/>
            <person name="Giovannoni S.J."/>
            <person name="Cho J.C."/>
        </authorList>
    </citation>
    <scope>NUCLEOTIDE SEQUENCE [LARGE SCALE GENOMIC DNA]</scope>
    <source>
        <strain evidence="2">ATCC BAA-628 / HTCC2559 / KCTC 12090</strain>
    </source>
</reference>
<dbReference type="OrthoDB" id="1098521at2"/>
<accession>A3U913</accession>
<dbReference type="HOGENOM" id="CLU_127595_0_0_10"/>
<keyword evidence="2" id="KW-1185">Reference proteome</keyword>
<dbReference type="STRING" id="216432.CA2559_09703"/>
<organism evidence="1 2">
    <name type="scientific">Croceibacter atlanticus (strain ATCC BAA-628 / JCM 21780 / CIP 108009 / IAM 15332 / KCTC 12090 / HTCC2559)</name>
    <dbReference type="NCBI Taxonomy" id="216432"/>
    <lineage>
        <taxon>Bacteria</taxon>
        <taxon>Pseudomonadati</taxon>
        <taxon>Bacteroidota</taxon>
        <taxon>Flavobacteriia</taxon>
        <taxon>Flavobacteriales</taxon>
        <taxon>Flavobacteriaceae</taxon>
        <taxon>Croceibacter</taxon>
    </lineage>
</organism>
<gene>
    <name evidence="1" type="ordered locus">CA2559_09703</name>
</gene>
<dbReference type="KEGG" id="cat:CA2559_09703"/>
<dbReference type="eggNOG" id="COG1413">
    <property type="taxonomic scope" value="Bacteria"/>
</dbReference>
<proteinExistence type="predicted"/>
<dbReference type="RefSeq" id="WP_013187684.1">
    <property type="nucleotide sequence ID" value="NC_014230.1"/>
</dbReference>
<protein>
    <submittedName>
        <fullName evidence="1">Uncharacterized protein</fullName>
    </submittedName>
</protein>
<dbReference type="Proteomes" id="UP000002297">
    <property type="component" value="Chromosome"/>
</dbReference>
<dbReference type="GeneID" id="89453685"/>
<evidence type="ECO:0000313" key="1">
    <source>
        <dbReference type="EMBL" id="EAP86299.1"/>
    </source>
</evidence>
<evidence type="ECO:0000313" key="2">
    <source>
        <dbReference type="Proteomes" id="UP000002297"/>
    </source>
</evidence>